<dbReference type="InterPro" id="IPR007624">
    <property type="entry name" value="RNA_pol_sigma70_r3"/>
</dbReference>
<evidence type="ECO:0000259" key="6">
    <source>
        <dbReference type="Pfam" id="PF04539"/>
    </source>
</evidence>
<dbReference type="eggNOG" id="COG1191">
    <property type="taxonomic scope" value="Bacteria"/>
</dbReference>
<dbReference type="InterPro" id="IPR007627">
    <property type="entry name" value="RNA_pol_sigma70_r2"/>
</dbReference>
<protein>
    <submittedName>
        <fullName evidence="9">Putative RNA polymerase sigma factor</fullName>
    </submittedName>
</protein>
<dbReference type="Gene3D" id="1.20.120.1810">
    <property type="match status" value="1"/>
</dbReference>
<gene>
    <name evidence="9" type="ORF">GOAMR_63_01140</name>
</gene>
<reference evidence="9 10" key="1">
    <citation type="submission" date="2011-11" db="EMBL/GenBank/DDBJ databases">
        <title>Whole genome shotgun sequence of Gordonia amarae NBRC 15530.</title>
        <authorList>
            <person name="Takarada H."/>
            <person name="Hosoyama A."/>
            <person name="Tsuchikane K."/>
            <person name="Katsumata H."/>
            <person name="Yamazaki S."/>
            <person name="Fujita N."/>
        </authorList>
    </citation>
    <scope>NUCLEOTIDE SEQUENCE [LARGE SCALE GENOMIC DNA]</scope>
    <source>
        <strain evidence="9 10">NBRC 15530</strain>
    </source>
</reference>
<name>G7GUJ2_9ACTN</name>
<dbReference type="PRINTS" id="PR00046">
    <property type="entry name" value="SIGMA70FCT"/>
</dbReference>
<proteinExistence type="predicted"/>
<sequence length="276" mass="31233">MKQQNFGSDTDHPSTETDVVGETEAGDRDDYGEVARTIKAMRQQRDPHHRSELRSRAIERCLPLADHVARRFSDRGEPFDDLVQVARIGVVHSVDRFDPERGTDFLSLAVPTVMGEVRRYFRDTAWTMRVPRRVKETSLHIGKAVDELTQRLGRSPRPSELADELGTPVSEVIEGLVARSAYRTDSIDAERDDENRSLGETLGERDGRIAEIDDLVTVRPALDELPERERQILTLRFFHEMSQSEIAREVGLSQMHVSRLLSRSLAALRKAVVPVG</sequence>
<dbReference type="InterPro" id="IPR036388">
    <property type="entry name" value="WH-like_DNA-bd_sf"/>
</dbReference>
<dbReference type="Pfam" id="PF04542">
    <property type="entry name" value="Sigma70_r2"/>
    <property type="match status" value="1"/>
</dbReference>
<dbReference type="SUPFAM" id="SSF88946">
    <property type="entry name" value="Sigma2 domain of RNA polymerase sigma factors"/>
    <property type="match status" value="1"/>
</dbReference>
<comment type="caution">
    <text evidence="9">The sequence shown here is derived from an EMBL/GenBank/DDBJ whole genome shotgun (WGS) entry which is preliminary data.</text>
</comment>
<keyword evidence="4" id="KW-0804">Transcription</keyword>
<evidence type="ECO:0000256" key="1">
    <source>
        <dbReference type="ARBA" id="ARBA00023015"/>
    </source>
</evidence>
<dbReference type="NCBIfam" id="TIGR02937">
    <property type="entry name" value="sigma70-ECF"/>
    <property type="match status" value="1"/>
</dbReference>
<keyword evidence="10" id="KW-1185">Reference proteome</keyword>
<feature type="region of interest" description="Disordered" evidence="5">
    <location>
        <begin position="1"/>
        <end position="31"/>
    </location>
</feature>
<dbReference type="CDD" id="cd06171">
    <property type="entry name" value="Sigma70_r4"/>
    <property type="match status" value="1"/>
</dbReference>
<dbReference type="SUPFAM" id="SSF88659">
    <property type="entry name" value="Sigma3 and sigma4 domains of RNA polymerase sigma factors"/>
    <property type="match status" value="2"/>
</dbReference>
<keyword evidence="2" id="KW-0731">Sigma factor</keyword>
<dbReference type="GO" id="GO:0006352">
    <property type="term" value="P:DNA-templated transcription initiation"/>
    <property type="evidence" value="ECO:0007669"/>
    <property type="project" value="InterPro"/>
</dbReference>
<evidence type="ECO:0000256" key="2">
    <source>
        <dbReference type="ARBA" id="ARBA00023082"/>
    </source>
</evidence>
<feature type="domain" description="RNA polymerase sigma-70 region 3" evidence="6">
    <location>
        <begin position="137"/>
        <end position="202"/>
    </location>
</feature>
<organism evidence="9 10">
    <name type="scientific">Gordonia amarae NBRC 15530</name>
    <dbReference type="NCBI Taxonomy" id="1075090"/>
    <lineage>
        <taxon>Bacteria</taxon>
        <taxon>Bacillati</taxon>
        <taxon>Actinomycetota</taxon>
        <taxon>Actinomycetes</taxon>
        <taxon>Mycobacteriales</taxon>
        <taxon>Gordoniaceae</taxon>
        <taxon>Gordonia</taxon>
    </lineage>
</organism>
<evidence type="ECO:0000256" key="4">
    <source>
        <dbReference type="ARBA" id="ARBA00023163"/>
    </source>
</evidence>
<dbReference type="Pfam" id="PF04539">
    <property type="entry name" value="Sigma70_r3"/>
    <property type="match status" value="1"/>
</dbReference>
<dbReference type="Proteomes" id="UP000006023">
    <property type="component" value="Unassembled WGS sequence"/>
</dbReference>
<dbReference type="STRING" id="1075090.GOAMR_63_01140"/>
<evidence type="ECO:0000259" key="8">
    <source>
        <dbReference type="Pfam" id="PF04545"/>
    </source>
</evidence>
<evidence type="ECO:0000256" key="3">
    <source>
        <dbReference type="ARBA" id="ARBA00023125"/>
    </source>
</evidence>
<dbReference type="Pfam" id="PF04545">
    <property type="entry name" value="Sigma70_r4"/>
    <property type="match status" value="1"/>
</dbReference>
<dbReference type="InterPro" id="IPR014322">
    <property type="entry name" value="RNA_pol_sigma-B/F/G"/>
</dbReference>
<feature type="domain" description="RNA polymerase sigma-70 region 4" evidence="8">
    <location>
        <begin position="221"/>
        <end position="270"/>
    </location>
</feature>
<evidence type="ECO:0000313" key="9">
    <source>
        <dbReference type="EMBL" id="GAB07267.1"/>
    </source>
</evidence>
<feature type="domain" description="RNA polymerase sigma-70 region 2" evidence="7">
    <location>
        <begin position="58"/>
        <end position="127"/>
    </location>
</feature>
<dbReference type="InterPro" id="IPR000943">
    <property type="entry name" value="RNA_pol_sigma70"/>
</dbReference>
<dbReference type="InterPro" id="IPR013325">
    <property type="entry name" value="RNA_pol_sigma_r2"/>
</dbReference>
<evidence type="ECO:0000313" key="10">
    <source>
        <dbReference type="Proteomes" id="UP000006023"/>
    </source>
</evidence>
<accession>G7GUJ2</accession>
<dbReference type="NCBIfam" id="TIGR02980">
    <property type="entry name" value="SigBFG"/>
    <property type="match status" value="1"/>
</dbReference>
<dbReference type="RefSeq" id="WP_005191727.1">
    <property type="nucleotide sequence ID" value="NZ_BAED01000063.1"/>
</dbReference>
<dbReference type="GO" id="GO:0003677">
    <property type="term" value="F:DNA binding"/>
    <property type="evidence" value="ECO:0007669"/>
    <property type="project" value="UniProtKB-KW"/>
</dbReference>
<dbReference type="GO" id="GO:0016987">
    <property type="term" value="F:sigma factor activity"/>
    <property type="evidence" value="ECO:0007669"/>
    <property type="project" value="UniProtKB-KW"/>
</dbReference>
<dbReference type="AlphaFoldDB" id="G7GUJ2"/>
<dbReference type="PANTHER" id="PTHR30385">
    <property type="entry name" value="SIGMA FACTOR F FLAGELLAR"/>
    <property type="match status" value="1"/>
</dbReference>
<evidence type="ECO:0000259" key="7">
    <source>
        <dbReference type="Pfam" id="PF04542"/>
    </source>
</evidence>
<evidence type="ECO:0000256" key="5">
    <source>
        <dbReference type="SAM" id="MobiDB-lite"/>
    </source>
</evidence>
<dbReference type="PANTHER" id="PTHR30385:SF4">
    <property type="entry name" value="RNA POLYMERASE SIGMA-E FACTOR"/>
    <property type="match status" value="1"/>
</dbReference>
<dbReference type="InterPro" id="IPR013324">
    <property type="entry name" value="RNA_pol_sigma_r3/r4-like"/>
</dbReference>
<dbReference type="InterPro" id="IPR014284">
    <property type="entry name" value="RNA_pol_sigma-70_dom"/>
</dbReference>
<dbReference type="EMBL" id="BAED01000063">
    <property type="protein sequence ID" value="GAB07267.1"/>
    <property type="molecule type" value="Genomic_DNA"/>
</dbReference>
<dbReference type="InterPro" id="IPR007630">
    <property type="entry name" value="RNA_pol_sigma70_r4"/>
</dbReference>
<keyword evidence="1" id="KW-0805">Transcription regulation</keyword>
<dbReference type="Gene3D" id="1.10.10.10">
    <property type="entry name" value="Winged helix-like DNA-binding domain superfamily/Winged helix DNA-binding domain"/>
    <property type="match status" value="2"/>
</dbReference>
<keyword evidence="3" id="KW-0238">DNA-binding</keyword>